<proteinExistence type="predicted"/>
<keyword evidence="1" id="KW-0472">Membrane</keyword>
<keyword evidence="1" id="KW-0812">Transmembrane</keyword>
<evidence type="ECO:0000256" key="1">
    <source>
        <dbReference type="SAM" id="Phobius"/>
    </source>
</evidence>
<evidence type="ECO:0000313" key="3">
    <source>
        <dbReference type="Proteomes" id="UP001500967"/>
    </source>
</evidence>
<organism evidence="2 3">
    <name type="scientific">Cryptosporangium japonicum</name>
    <dbReference type="NCBI Taxonomy" id="80872"/>
    <lineage>
        <taxon>Bacteria</taxon>
        <taxon>Bacillati</taxon>
        <taxon>Actinomycetota</taxon>
        <taxon>Actinomycetes</taxon>
        <taxon>Cryptosporangiales</taxon>
        <taxon>Cryptosporangiaceae</taxon>
        <taxon>Cryptosporangium</taxon>
    </lineage>
</organism>
<dbReference type="EMBL" id="BAAAGX010000032">
    <property type="protein sequence ID" value="GAA0273473.1"/>
    <property type="molecule type" value="Genomic_DNA"/>
</dbReference>
<sequence length="232" mass="24824">MKDLSVRATATNLSVFHSTLPDDSKGCDPAPMAQPLDPRRLRPRRRWYGTAVAIGVLFIGLGIVSERVGHASAVSTIPDFQVYSDKGATAPQLAGGRGYALYIPADSPGSCLVGLVDMGEISETAVRFTQDGQEWVHVGNFAVTYSGSNPVDCEASQYAIGDEFAHSDYQFRKSIGATGLIVLCCLGITIGFFLALIVGLSRGFQRRILLAERRPVGKPAGTFPAPELVPHD</sequence>
<feature type="transmembrane region" description="Helical" evidence="1">
    <location>
        <begin position="47"/>
        <end position="65"/>
    </location>
</feature>
<protein>
    <submittedName>
        <fullName evidence="2">Uncharacterized protein</fullName>
    </submittedName>
</protein>
<comment type="caution">
    <text evidence="2">The sequence shown here is derived from an EMBL/GenBank/DDBJ whole genome shotgun (WGS) entry which is preliminary data.</text>
</comment>
<keyword evidence="1" id="KW-1133">Transmembrane helix</keyword>
<gene>
    <name evidence="2" type="ORF">GCM10009539_71090</name>
</gene>
<accession>A0ABN0V3H6</accession>
<reference evidence="2 3" key="1">
    <citation type="journal article" date="2019" name="Int. J. Syst. Evol. Microbiol.">
        <title>The Global Catalogue of Microorganisms (GCM) 10K type strain sequencing project: providing services to taxonomists for standard genome sequencing and annotation.</title>
        <authorList>
            <consortium name="The Broad Institute Genomics Platform"/>
            <consortium name="The Broad Institute Genome Sequencing Center for Infectious Disease"/>
            <person name="Wu L."/>
            <person name="Ma J."/>
        </authorList>
    </citation>
    <scope>NUCLEOTIDE SEQUENCE [LARGE SCALE GENOMIC DNA]</scope>
    <source>
        <strain evidence="2 3">JCM 10425</strain>
    </source>
</reference>
<feature type="transmembrane region" description="Helical" evidence="1">
    <location>
        <begin position="175"/>
        <end position="200"/>
    </location>
</feature>
<dbReference type="Proteomes" id="UP001500967">
    <property type="component" value="Unassembled WGS sequence"/>
</dbReference>
<name>A0ABN0V3H6_9ACTN</name>
<evidence type="ECO:0000313" key="2">
    <source>
        <dbReference type="EMBL" id="GAA0273473.1"/>
    </source>
</evidence>
<keyword evidence="3" id="KW-1185">Reference proteome</keyword>